<proteinExistence type="predicted"/>
<protein>
    <submittedName>
        <fullName evidence="1">Uncharacterized protein</fullName>
    </submittedName>
</protein>
<dbReference type="EMBL" id="MLJW01000365">
    <property type="protein sequence ID" value="OIQ88627.1"/>
    <property type="molecule type" value="Genomic_DNA"/>
</dbReference>
<reference evidence="1" key="1">
    <citation type="submission" date="2016-10" db="EMBL/GenBank/DDBJ databases">
        <title>Sequence of Gallionella enrichment culture.</title>
        <authorList>
            <person name="Poehlein A."/>
            <person name="Muehling M."/>
            <person name="Daniel R."/>
        </authorList>
    </citation>
    <scope>NUCLEOTIDE SEQUENCE</scope>
</reference>
<comment type="caution">
    <text evidence="1">The sequence shown here is derived from an EMBL/GenBank/DDBJ whole genome shotgun (WGS) entry which is preliminary data.</text>
</comment>
<accession>A0A1J5RG74</accession>
<gene>
    <name evidence="1" type="ORF">GALL_294950</name>
</gene>
<evidence type="ECO:0000313" key="1">
    <source>
        <dbReference type="EMBL" id="OIQ88627.1"/>
    </source>
</evidence>
<dbReference type="AlphaFoldDB" id="A0A1J5RG74"/>
<name>A0A1J5RG74_9ZZZZ</name>
<organism evidence="1">
    <name type="scientific">mine drainage metagenome</name>
    <dbReference type="NCBI Taxonomy" id="410659"/>
    <lineage>
        <taxon>unclassified sequences</taxon>
        <taxon>metagenomes</taxon>
        <taxon>ecological metagenomes</taxon>
    </lineage>
</organism>
<sequence length="71" mass="7950">MREESLYPLLVQLVAQGATLEESHRDGRRYTLIAGHQRLPISAALGVKLEREGHIRPLCRLSGKTLWVAST</sequence>